<accession>A0A699HIE3</accession>
<reference evidence="1" key="1">
    <citation type="journal article" date="2019" name="Sci. Rep.">
        <title>Draft genome of Tanacetum cinerariifolium, the natural source of mosquito coil.</title>
        <authorList>
            <person name="Yamashiro T."/>
            <person name="Shiraishi A."/>
            <person name="Satake H."/>
            <person name="Nakayama K."/>
        </authorList>
    </citation>
    <scope>NUCLEOTIDE SEQUENCE</scope>
</reference>
<proteinExistence type="predicted"/>
<name>A0A699HIE3_TANCI</name>
<organism evidence="1">
    <name type="scientific">Tanacetum cinerariifolium</name>
    <name type="common">Dalmatian daisy</name>
    <name type="synonym">Chrysanthemum cinerariifolium</name>
    <dbReference type="NCBI Taxonomy" id="118510"/>
    <lineage>
        <taxon>Eukaryota</taxon>
        <taxon>Viridiplantae</taxon>
        <taxon>Streptophyta</taxon>
        <taxon>Embryophyta</taxon>
        <taxon>Tracheophyta</taxon>
        <taxon>Spermatophyta</taxon>
        <taxon>Magnoliopsida</taxon>
        <taxon>eudicotyledons</taxon>
        <taxon>Gunneridae</taxon>
        <taxon>Pentapetalae</taxon>
        <taxon>asterids</taxon>
        <taxon>campanulids</taxon>
        <taxon>Asterales</taxon>
        <taxon>Asteraceae</taxon>
        <taxon>Asteroideae</taxon>
        <taxon>Anthemideae</taxon>
        <taxon>Anthemidinae</taxon>
        <taxon>Tanacetum</taxon>
    </lineage>
</organism>
<gene>
    <name evidence="1" type="ORF">Tci_394778</name>
</gene>
<protein>
    <submittedName>
        <fullName evidence="1">Uncharacterized protein</fullName>
    </submittedName>
</protein>
<comment type="caution">
    <text evidence="1">The sequence shown here is derived from an EMBL/GenBank/DDBJ whole genome shotgun (WGS) entry which is preliminary data.</text>
</comment>
<sequence length="90" mass="10412">MVEKMVCHLRKEVKIEVLTQMRKRRGNVSSSLDMSVKSCLGRMIVSLIFLERLEEETWVKSIGVEEKSVAGTIEEIVNYTDSEEEQEEFS</sequence>
<evidence type="ECO:0000313" key="1">
    <source>
        <dbReference type="EMBL" id="GEY22804.1"/>
    </source>
</evidence>
<dbReference type="AlphaFoldDB" id="A0A699HIE3"/>
<dbReference type="EMBL" id="BKCJ010161540">
    <property type="protein sequence ID" value="GEY22804.1"/>
    <property type="molecule type" value="Genomic_DNA"/>
</dbReference>